<dbReference type="InterPro" id="IPR042099">
    <property type="entry name" value="ANL_N_sf"/>
</dbReference>
<dbReference type="Pfam" id="PF00501">
    <property type="entry name" value="AMP-binding"/>
    <property type="match status" value="1"/>
</dbReference>
<feature type="domain" description="AMP-dependent synthetase/ligase" evidence="2">
    <location>
        <begin position="114"/>
        <end position="286"/>
    </location>
</feature>
<reference evidence="3" key="1">
    <citation type="journal article" date="2014" name="Int. J. Syst. Evol. Microbiol.">
        <title>Complete genome sequence of Corynebacterium casei LMG S-19264T (=DSM 44701T), isolated from a smear-ripened cheese.</title>
        <authorList>
            <consortium name="US DOE Joint Genome Institute (JGI-PGF)"/>
            <person name="Walter F."/>
            <person name="Albersmeier A."/>
            <person name="Kalinowski J."/>
            <person name="Ruckert C."/>
        </authorList>
    </citation>
    <scope>NUCLEOTIDE SEQUENCE</scope>
    <source>
        <strain evidence="3">CGMCC 1.15725</strain>
    </source>
</reference>
<dbReference type="Gene3D" id="3.40.50.12780">
    <property type="entry name" value="N-terminal domain of ligase-like"/>
    <property type="match status" value="1"/>
</dbReference>
<dbReference type="InterPro" id="IPR000873">
    <property type="entry name" value="AMP-dep_synth/lig_dom"/>
</dbReference>
<dbReference type="GO" id="GO:0016874">
    <property type="term" value="F:ligase activity"/>
    <property type="evidence" value="ECO:0007669"/>
    <property type="project" value="UniProtKB-KW"/>
</dbReference>
<keyword evidence="4" id="KW-1185">Reference proteome</keyword>
<protein>
    <submittedName>
        <fullName evidence="3">AMP-ligase</fullName>
    </submittedName>
</protein>
<evidence type="ECO:0000256" key="1">
    <source>
        <dbReference type="ARBA" id="ARBA00022598"/>
    </source>
</evidence>
<evidence type="ECO:0000313" key="3">
    <source>
        <dbReference type="EMBL" id="GGF46772.1"/>
    </source>
</evidence>
<dbReference type="PANTHER" id="PTHR43767:SF8">
    <property type="entry name" value="LONG-CHAIN-FATTY-ACID--COA LIGASE"/>
    <property type="match status" value="1"/>
</dbReference>
<dbReference type="InterPro" id="IPR045851">
    <property type="entry name" value="AMP-bd_C_sf"/>
</dbReference>
<reference evidence="3" key="2">
    <citation type="submission" date="2020-09" db="EMBL/GenBank/DDBJ databases">
        <authorList>
            <person name="Sun Q."/>
            <person name="Zhou Y."/>
        </authorList>
    </citation>
    <scope>NUCLEOTIDE SEQUENCE</scope>
    <source>
        <strain evidence="3">CGMCC 1.15725</strain>
    </source>
</reference>
<evidence type="ECO:0000259" key="2">
    <source>
        <dbReference type="Pfam" id="PF00501"/>
    </source>
</evidence>
<proteinExistence type="predicted"/>
<organism evidence="3 4">
    <name type="scientific">Aliidongia dinghuensis</name>
    <dbReference type="NCBI Taxonomy" id="1867774"/>
    <lineage>
        <taxon>Bacteria</taxon>
        <taxon>Pseudomonadati</taxon>
        <taxon>Pseudomonadota</taxon>
        <taxon>Alphaproteobacteria</taxon>
        <taxon>Rhodospirillales</taxon>
        <taxon>Dongiaceae</taxon>
        <taxon>Aliidongia</taxon>
    </lineage>
</organism>
<dbReference type="Proteomes" id="UP000646365">
    <property type="component" value="Unassembled WGS sequence"/>
</dbReference>
<evidence type="ECO:0000313" key="4">
    <source>
        <dbReference type="Proteomes" id="UP000646365"/>
    </source>
</evidence>
<dbReference type="AlphaFoldDB" id="A0A8J2Z0V9"/>
<dbReference type="PANTHER" id="PTHR43767">
    <property type="entry name" value="LONG-CHAIN-FATTY-ACID--COA LIGASE"/>
    <property type="match status" value="1"/>
</dbReference>
<comment type="caution">
    <text evidence="3">The sequence shown here is derived from an EMBL/GenBank/DDBJ whole genome shotgun (WGS) entry which is preliminary data.</text>
</comment>
<keyword evidence="1" id="KW-0436">Ligase</keyword>
<dbReference type="InterPro" id="IPR050237">
    <property type="entry name" value="ATP-dep_AMP-bd_enzyme"/>
</dbReference>
<name>A0A8J2Z0V9_9PROT</name>
<accession>A0A8J2Z0V9</accession>
<dbReference type="SUPFAM" id="SSF56801">
    <property type="entry name" value="Acetyl-CoA synthetase-like"/>
    <property type="match status" value="1"/>
</dbReference>
<dbReference type="EMBL" id="BMJQ01000024">
    <property type="protein sequence ID" value="GGF46772.1"/>
    <property type="molecule type" value="Genomic_DNA"/>
</dbReference>
<sequence length="442" mass="47802">MQPLSYPFLRHANRSDILVHDAEGPISVERFLGDVAALAARMPDARHVVNLCVDRYRFTVGFAAALVREQITLLPSSDAEAPLEQLARNYESVYFLHDTDFVLIGRVPTLSFPRNLGSVPGSPVPSFPADRTAAILFTSGSTGDPVPNPRSWGALVRSTRAAARALDVAELAGASLLGTVPHQHSYGIESIVMLALQHGLAFHGARPLLPADIMAQLAAMPAPRILITTPVHLRSLAAHEGALPPVHCIVSATAPLALDLAQQAEARFAAPLYEIYGCSEVGQIAARRTVETEEWSCIDDIALTQRDDDVWAAGPAAAVAAPLNDIIELNGPKRFVLRGRKSDMVNIAGKRSSLAYLNYRLNAIDGVEDGVFLLPEGNGKRLSAYVVAPRLTARQLLAALRREIDPAFLPRPLVFVDVLPRNALGKLTRRALEHLVLEAVER</sequence>
<dbReference type="Gene3D" id="3.30.300.30">
    <property type="match status" value="1"/>
</dbReference>
<gene>
    <name evidence="3" type="ORF">GCM10011611_61470</name>
</gene>